<accession>A0A3P8H426</accession>
<dbReference type="EMBL" id="UZAN01041576">
    <property type="protein sequence ID" value="VDP73465.1"/>
    <property type="molecule type" value="Genomic_DNA"/>
</dbReference>
<dbReference type="Proteomes" id="UP000272942">
    <property type="component" value="Unassembled WGS sequence"/>
</dbReference>
<proteinExistence type="predicted"/>
<dbReference type="AlphaFoldDB" id="A0A3P8H426"/>
<gene>
    <name evidence="1" type="ORF">ECPE_LOCUS4718</name>
</gene>
<keyword evidence="2" id="KW-1185">Reference proteome</keyword>
<sequence length="118" mass="13238">MGSNLYNNFVGRYRHVSGDHDGRAHQLRASVTPSRTMPSSAALLPQTARKVDSILVHTGVYKPSEKNKQRHSYCHRDFLGAADLVLPMYEMTDCLEAIRLILEQNNFHPSEVKSTGAK</sequence>
<dbReference type="OrthoDB" id="10251048at2759"/>
<evidence type="ECO:0000313" key="2">
    <source>
        <dbReference type="Proteomes" id="UP000272942"/>
    </source>
</evidence>
<name>A0A3P8H426_9TREM</name>
<evidence type="ECO:0000313" key="1">
    <source>
        <dbReference type="EMBL" id="VDP73465.1"/>
    </source>
</evidence>
<protein>
    <submittedName>
        <fullName evidence="1">Uncharacterized protein</fullName>
    </submittedName>
</protein>
<organism evidence="1 2">
    <name type="scientific">Echinostoma caproni</name>
    <dbReference type="NCBI Taxonomy" id="27848"/>
    <lineage>
        <taxon>Eukaryota</taxon>
        <taxon>Metazoa</taxon>
        <taxon>Spiralia</taxon>
        <taxon>Lophotrochozoa</taxon>
        <taxon>Platyhelminthes</taxon>
        <taxon>Trematoda</taxon>
        <taxon>Digenea</taxon>
        <taxon>Plagiorchiida</taxon>
        <taxon>Echinostomata</taxon>
        <taxon>Echinostomatoidea</taxon>
        <taxon>Echinostomatidae</taxon>
        <taxon>Echinostoma</taxon>
    </lineage>
</organism>
<reference evidence="1 2" key="1">
    <citation type="submission" date="2018-11" db="EMBL/GenBank/DDBJ databases">
        <authorList>
            <consortium name="Pathogen Informatics"/>
        </authorList>
    </citation>
    <scope>NUCLEOTIDE SEQUENCE [LARGE SCALE GENOMIC DNA]</scope>
    <source>
        <strain evidence="1 2">Egypt</strain>
    </source>
</reference>